<dbReference type="PROSITE" id="PS50125">
    <property type="entry name" value="GUANYLATE_CYCLASE_2"/>
    <property type="match status" value="1"/>
</dbReference>
<dbReference type="GO" id="GO:0035556">
    <property type="term" value="P:intracellular signal transduction"/>
    <property type="evidence" value="ECO:0007669"/>
    <property type="project" value="InterPro"/>
</dbReference>
<comment type="caution">
    <text evidence="10">The sequence shown here is derived from an EMBL/GenBank/DDBJ whole genome shotgun (WGS) entry which is preliminary data.</text>
</comment>
<sequence>MRARYSAALITAYGIGAAELVVIVVLLGRSDAPDAHSLVTVRNALAMILMLLAGLAIAAVFTTKFVMPSLRWFCRGEEPTPAQRHNALEITSRQTKVHVSMWVCAGTVFFFANVHSGGRNLALIVLAVIFGGAAMLCMGTLITDAILRPMIIASMTANPPSRRSPGVMERLVVTWALCTAIPVSAVIAIMVDRYLLWVIHSDTPIGGPILILGVTAIIAGVSGTVLVSRTVSVPVREVGLAMAEVERGHTDVSVSVHDSSEIGRLQMGFNRMAAEVAERERLRDLFGRHVGHDVASRAIEQEEMLGGDVRTVAVLFIDLAGSTAFAATRPPDEVAALLNDFFRIVVTAVDEHHGLINKFGGDAALAIFGAPLAIDDPAGAALATARELRSALRELRSVDFGIGVSYGSVFAGNIGAEERYEYTVIGDPVNEAARLTERAKDRPARILAAEQVLVNASDSEAKQWRSRGRTVLRGRTRRTIYAEPIKTP</sequence>
<protein>
    <submittedName>
        <fullName evidence="10">Adenylate/guanylate cyclase domain-containing protein</fullName>
    </submittedName>
</protein>
<dbReference type="InterPro" id="IPR050697">
    <property type="entry name" value="Adenylyl/Guanylyl_Cyclase_3/4"/>
</dbReference>
<dbReference type="OrthoDB" id="368920at2"/>
<feature type="domain" description="HAMP" evidence="9">
    <location>
        <begin position="229"/>
        <end position="281"/>
    </location>
</feature>
<gene>
    <name evidence="10" type="ORF">FOY51_17170</name>
</gene>
<dbReference type="CDD" id="cd07302">
    <property type="entry name" value="CHD"/>
    <property type="match status" value="1"/>
</dbReference>
<dbReference type="AlphaFoldDB" id="A0A5A7S6N7"/>
<feature type="domain" description="Guanylate cyclase" evidence="8">
    <location>
        <begin position="313"/>
        <end position="436"/>
    </location>
</feature>
<reference evidence="10 11" key="1">
    <citation type="submission" date="2019-07" db="EMBL/GenBank/DDBJ databases">
        <title>Rhodococcus cavernicolus sp. nov., isolated from a cave.</title>
        <authorList>
            <person name="Lee S.D."/>
        </authorList>
    </citation>
    <scope>NUCLEOTIDE SEQUENCE [LARGE SCALE GENOMIC DNA]</scope>
    <source>
        <strain evidence="10 11">C1-24</strain>
    </source>
</reference>
<dbReference type="PANTHER" id="PTHR43081">
    <property type="entry name" value="ADENYLATE CYCLASE, TERMINAL-DIFFERENTIATION SPECIFIC-RELATED"/>
    <property type="match status" value="1"/>
</dbReference>
<dbReference type="GO" id="GO:0004016">
    <property type="term" value="F:adenylate cyclase activity"/>
    <property type="evidence" value="ECO:0007669"/>
    <property type="project" value="UniProtKB-ARBA"/>
</dbReference>
<dbReference type="InterPro" id="IPR029787">
    <property type="entry name" value="Nucleotide_cyclase"/>
</dbReference>
<keyword evidence="5 7" id="KW-1133">Transmembrane helix</keyword>
<dbReference type="Proteomes" id="UP000322244">
    <property type="component" value="Unassembled WGS sequence"/>
</dbReference>
<dbReference type="InterPro" id="IPR001054">
    <property type="entry name" value="A/G_cyclase"/>
</dbReference>
<dbReference type="Gene3D" id="6.10.340.10">
    <property type="match status" value="1"/>
</dbReference>
<keyword evidence="11" id="KW-1185">Reference proteome</keyword>
<proteinExistence type="inferred from homology"/>
<dbReference type="SUPFAM" id="SSF158472">
    <property type="entry name" value="HAMP domain-like"/>
    <property type="match status" value="1"/>
</dbReference>
<dbReference type="Pfam" id="PF00672">
    <property type="entry name" value="HAMP"/>
    <property type="match status" value="1"/>
</dbReference>
<accession>A0A5A7S6N7</accession>
<dbReference type="SMART" id="SM00304">
    <property type="entry name" value="HAMP"/>
    <property type="match status" value="1"/>
</dbReference>
<evidence type="ECO:0000259" key="8">
    <source>
        <dbReference type="PROSITE" id="PS50125"/>
    </source>
</evidence>
<comment type="similarity">
    <text evidence="2">Belongs to the adenylyl cyclase class-3 family.</text>
</comment>
<evidence type="ECO:0000256" key="5">
    <source>
        <dbReference type="ARBA" id="ARBA00022989"/>
    </source>
</evidence>
<feature type="transmembrane region" description="Helical" evidence="7">
    <location>
        <begin position="121"/>
        <end position="147"/>
    </location>
</feature>
<dbReference type="SUPFAM" id="SSF55073">
    <property type="entry name" value="Nucleotide cyclase"/>
    <property type="match status" value="1"/>
</dbReference>
<dbReference type="PANTHER" id="PTHR43081:SF17">
    <property type="entry name" value="BLL5647 PROTEIN"/>
    <property type="match status" value="1"/>
</dbReference>
<keyword evidence="4 7" id="KW-0812">Transmembrane</keyword>
<keyword evidence="3" id="KW-1003">Cell membrane</keyword>
<evidence type="ECO:0000256" key="7">
    <source>
        <dbReference type="SAM" id="Phobius"/>
    </source>
</evidence>
<feature type="transmembrane region" description="Helical" evidence="7">
    <location>
        <begin position="209"/>
        <end position="227"/>
    </location>
</feature>
<dbReference type="GO" id="GO:0006171">
    <property type="term" value="P:cAMP biosynthetic process"/>
    <property type="evidence" value="ECO:0007669"/>
    <property type="project" value="TreeGrafter"/>
</dbReference>
<evidence type="ECO:0000256" key="4">
    <source>
        <dbReference type="ARBA" id="ARBA00022692"/>
    </source>
</evidence>
<dbReference type="GO" id="GO:0005886">
    <property type="term" value="C:plasma membrane"/>
    <property type="evidence" value="ECO:0007669"/>
    <property type="project" value="UniProtKB-SubCell"/>
</dbReference>
<dbReference type="EMBL" id="VLNY01000008">
    <property type="protein sequence ID" value="KAA0021790.1"/>
    <property type="molecule type" value="Genomic_DNA"/>
</dbReference>
<dbReference type="InterPro" id="IPR003660">
    <property type="entry name" value="HAMP_dom"/>
</dbReference>
<evidence type="ECO:0000259" key="9">
    <source>
        <dbReference type="PROSITE" id="PS50885"/>
    </source>
</evidence>
<organism evidence="10 11">
    <name type="scientific">Antrihabitans cavernicola</name>
    <dbReference type="NCBI Taxonomy" id="2495913"/>
    <lineage>
        <taxon>Bacteria</taxon>
        <taxon>Bacillati</taxon>
        <taxon>Actinomycetota</taxon>
        <taxon>Actinomycetes</taxon>
        <taxon>Mycobacteriales</taxon>
        <taxon>Nocardiaceae</taxon>
        <taxon>Antrihabitans</taxon>
    </lineage>
</organism>
<evidence type="ECO:0000256" key="1">
    <source>
        <dbReference type="ARBA" id="ARBA00004651"/>
    </source>
</evidence>
<dbReference type="SMART" id="SM00044">
    <property type="entry name" value="CYCc"/>
    <property type="match status" value="1"/>
</dbReference>
<evidence type="ECO:0000256" key="3">
    <source>
        <dbReference type="ARBA" id="ARBA00022475"/>
    </source>
</evidence>
<evidence type="ECO:0000256" key="6">
    <source>
        <dbReference type="ARBA" id="ARBA00023136"/>
    </source>
</evidence>
<name>A0A5A7S6N7_9NOCA</name>
<dbReference type="PROSITE" id="PS50885">
    <property type="entry name" value="HAMP"/>
    <property type="match status" value="1"/>
</dbReference>
<dbReference type="Gene3D" id="3.30.70.1230">
    <property type="entry name" value="Nucleotide cyclase"/>
    <property type="match status" value="1"/>
</dbReference>
<comment type="subcellular location">
    <subcellularLocation>
        <location evidence="1">Cell membrane</location>
        <topology evidence="1">Multi-pass membrane protein</topology>
    </subcellularLocation>
</comment>
<evidence type="ECO:0000313" key="10">
    <source>
        <dbReference type="EMBL" id="KAA0021790.1"/>
    </source>
</evidence>
<keyword evidence="6 7" id="KW-0472">Membrane</keyword>
<feature type="transmembrane region" description="Helical" evidence="7">
    <location>
        <begin position="7"/>
        <end position="28"/>
    </location>
</feature>
<dbReference type="Pfam" id="PF00211">
    <property type="entry name" value="Guanylate_cyc"/>
    <property type="match status" value="1"/>
</dbReference>
<feature type="transmembrane region" description="Helical" evidence="7">
    <location>
        <begin position="97"/>
        <end position="115"/>
    </location>
</feature>
<dbReference type="CDD" id="cd06225">
    <property type="entry name" value="HAMP"/>
    <property type="match status" value="1"/>
</dbReference>
<feature type="transmembrane region" description="Helical" evidence="7">
    <location>
        <begin position="167"/>
        <end position="189"/>
    </location>
</feature>
<evidence type="ECO:0000256" key="2">
    <source>
        <dbReference type="ARBA" id="ARBA00005381"/>
    </source>
</evidence>
<feature type="transmembrane region" description="Helical" evidence="7">
    <location>
        <begin position="40"/>
        <end position="61"/>
    </location>
</feature>
<evidence type="ECO:0000313" key="11">
    <source>
        <dbReference type="Proteomes" id="UP000322244"/>
    </source>
</evidence>